<protein>
    <submittedName>
        <fullName evidence="1">Uncharacterized protein</fullName>
    </submittedName>
</protein>
<organism evidence="1">
    <name type="scientific">virus sp. ctviY17</name>
    <dbReference type="NCBI Taxonomy" id="2825828"/>
    <lineage>
        <taxon>Viruses</taxon>
    </lineage>
</organism>
<name>A0A8S5RLW3_9VIRU</name>
<proteinExistence type="predicted"/>
<accession>A0A8S5RLW3</accession>
<sequence length="181" mass="21401">MNTEKMIDISVLPEAEQDLIKALFDKCCERANKKEEKKSEPKIWKPECREWYWFIGTDGQIKNCEWENDRVDQGRYSMGNCFRTKEEAEFAREKQKIKIELQRFADEHNDPEKLIWDGENEHCCIRYDIVDRDLTTAYLYASQTINGIYFTSPEIAEDAANKIGTKRIMKYLFDVDCGVDE</sequence>
<dbReference type="EMBL" id="BK059120">
    <property type="protein sequence ID" value="DAE32368.1"/>
    <property type="molecule type" value="Genomic_DNA"/>
</dbReference>
<evidence type="ECO:0000313" key="1">
    <source>
        <dbReference type="EMBL" id="DAE32368.1"/>
    </source>
</evidence>
<reference evidence="1" key="1">
    <citation type="journal article" date="2021" name="Proc. Natl. Acad. Sci. U.S.A.">
        <title>A Catalog of Tens of Thousands of Viruses from Human Metagenomes Reveals Hidden Associations with Chronic Diseases.</title>
        <authorList>
            <person name="Tisza M.J."/>
            <person name="Buck C.B."/>
        </authorList>
    </citation>
    <scope>NUCLEOTIDE SEQUENCE</scope>
    <source>
        <strain evidence="1">CtviY17</strain>
    </source>
</reference>